<gene>
    <name evidence="1" type="ORF">ACJMK2_043131</name>
</gene>
<accession>A0ABD3VVY2</accession>
<proteinExistence type="predicted"/>
<reference evidence="1 2" key="1">
    <citation type="submission" date="2024-11" db="EMBL/GenBank/DDBJ databases">
        <title>Chromosome-level genome assembly of the freshwater bivalve Anodonta woodiana.</title>
        <authorList>
            <person name="Chen X."/>
        </authorList>
    </citation>
    <scope>NUCLEOTIDE SEQUENCE [LARGE SCALE GENOMIC DNA]</scope>
    <source>
        <strain evidence="1">MN2024</strain>
        <tissue evidence="1">Gills</tissue>
    </source>
</reference>
<dbReference type="AlphaFoldDB" id="A0ABD3VVY2"/>
<organism evidence="1 2">
    <name type="scientific">Sinanodonta woodiana</name>
    <name type="common">Chinese pond mussel</name>
    <name type="synonym">Anodonta woodiana</name>
    <dbReference type="NCBI Taxonomy" id="1069815"/>
    <lineage>
        <taxon>Eukaryota</taxon>
        <taxon>Metazoa</taxon>
        <taxon>Spiralia</taxon>
        <taxon>Lophotrochozoa</taxon>
        <taxon>Mollusca</taxon>
        <taxon>Bivalvia</taxon>
        <taxon>Autobranchia</taxon>
        <taxon>Heteroconchia</taxon>
        <taxon>Palaeoheterodonta</taxon>
        <taxon>Unionida</taxon>
        <taxon>Unionoidea</taxon>
        <taxon>Unionidae</taxon>
        <taxon>Unioninae</taxon>
        <taxon>Sinanodonta</taxon>
    </lineage>
</organism>
<comment type="caution">
    <text evidence="1">The sequence shown here is derived from an EMBL/GenBank/DDBJ whole genome shotgun (WGS) entry which is preliminary data.</text>
</comment>
<feature type="non-terminal residue" evidence="1">
    <location>
        <position position="90"/>
    </location>
</feature>
<sequence>MPVRKRKQLTCLTKAKYDIIVAKLNGTFDAPIKKRTLEQVKCLNLIRKRKDFTLDERGSLLCGGKQVLIKEDLPRFVKNTFLKNKGCGQR</sequence>
<dbReference type="EMBL" id="JBJQND010000009">
    <property type="protein sequence ID" value="KAL3865776.1"/>
    <property type="molecule type" value="Genomic_DNA"/>
</dbReference>
<protein>
    <submittedName>
        <fullName evidence="1">Uncharacterized protein</fullName>
    </submittedName>
</protein>
<name>A0ABD3VVY2_SINWO</name>
<dbReference type="Proteomes" id="UP001634394">
    <property type="component" value="Unassembled WGS sequence"/>
</dbReference>
<evidence type="ECO:0000313" key="2">
    <source>
        <dbReference type="Proteomes" id="UP001634394"/>
    </source>
</evidence>
<evidence type="ECO:0000313" key="1">
    <source>
        <dbReference type="EMBL" id="KAL3865776.1"/>
    </source>
</evidence>
<keyword evidence="2" id="KW-1185">Reference proteome</keyword>